<dbReference type="Pfam" id="PF13920">
    <property type="entry name" value="zf-C3HC4_3"/>
    <property type="match status" value="1"/>
</dbReference>
<dbReference type="GO" id="GO:0008270">
    <property type="term" value="F:zinc ion binding"/>
    <property type="evidence" value="ECO:0007669"/>
    <property type="project" value="UniProtKB-KW"/>
</dbReference>
<feature type="coiled-coil region" evidence="15">
    <location>
        <begin position="450"/>
        <end position="484"/>
    </location>
</feature>
<keyword evidence="12 14" id="KW-0539">Nucleus</keyword>
<comment type="catalytic activity">
    <reaction evidence="1 14">
        <text>S-ubiquitinyl-[E2 ubiquitin-conjugating enzyme]-L-cysteine + [acceptor protein]-L-lysine = [E2 ubiquitin-conjugating enzyme]-L-cysteine + N(6)-ubiquitinyl-[acceptor protein]-L-lysine.</text>
        <dbReference type="EC" id="2.3.2.27"/>
    </reaction>
</comment>
<dbReference type="GO" id="GO:0016567">
    <property type="term" value="P:protein ubiquitination"/>
    <property type="evidence" value="ECO:0007669"/>
    <property type="project" value="UniProtKB-UniRule"/>
</dbReference>
<dbReference type="GO" id="GO:0005634">
    <property type="term" value="C:nucleus"/>
    <property type="evidence" value="ECO:0007669"/>
    <property type="project" value="UniProtKB-SubCell"/>
</dbReference>
<feature type="domain" description="RING-type" evidence="16">
    <location>
        <begin position="522"/>
        <end position="560"/>
    </location>
</feature>
<evidence type="ECO:0000313" key="18">
    <source>
        <dbReference type="Proteomes" id="UP000051530"/>
    </source>
</evidence>
<evidence type="ECO:0000256" key="1">
    <source>
        <dbReference type="ARBA" id="ARBA00000900"/>
    </source>
</evidence>
<dbReference type="InterPro" id="IPR001841">
    <property type="entry name" value="Znf_RING"/>
</dbReference>
<evidence type="ECO:0000256" key="5">
    <source>
        <dbReference type="ARBA" id="ARBA00022679"/>
    </source>
</evidence>
<evidence type="ECO:0000256" key="10">
    <source>
        <dbReference type="ARBA" id="ARBA00022853"/>
    </source>
</evidence>
<dbReference type="AlphaFoldDB" id="A0A0R0M4R4"/>
<comment type="caution">
    <text evidence="17">The sequence shown here is derived from an EMBL/GenBank/DDBJ whole genome shotgun (WGS) entry which is preliminary data.</text>
</comment>
<dbReference type="PROSITE" id="PS50089">
    <property type="entry name" value="ZF_RING_2"/>
    <property type="match status" value="1"/>
</dbReference>
<evidence type="ECO:0000313" key="17">
    <source>
        <dbReference type="EMBL" id="KRH94516.1"/>
    </source>
</evidence>
<dbReference type="InterPro" id="IPR013083">
    <property type="entry name" value="Znf_RING/FYVE/PHD"/>
</dbReference>
<dbReference type="GO" id="GO:0033503">
    <property type="term" value="C:HULC complex"/>
    <property type="evidence" value="ECO:0007669"/>
    <property type="project" value="TreeGrafter"/>
</dbReference>
<evidence type="ECO:0000256" key="6">
    <source>
        <dbReference type="ARBA" id="ARBA00022723"/>
    </source>
</evidence>
<dbReference type="PROSITE" id="PS00518">
    <property type="entry name" value="ZF_RING_1"/>
    <property type="match status" value="1"/>
</dbReference>
<dbReference type="GO" id="GO:0006325">
    <property type="term" value="P:chromatin organization"/>
    <property type="evidence" value="ECO:0007669"/>
    <property type="project" value="UniProtKB-KW"/>
</dbReference>
<evidence type="ECO:0000256" key="14">
    <source>
        <dbReference type="RuleBase" id="RU365038"/>
    </source>
</evidence>
<keyword evidence="6 14" id="KW-0479">Metal-binding</keyword>
<evidence type="ECO:0000256" key="9">
    <source>
        <dbReference type="ARBA" id="ARBA00022833"/>
    </source>
</evidence>
<evidence type="ECO:0000256" key="13">
    <source>
        <dbReference type="PROSITE-ProRule" id="PRU00175"/>
    </source>
</evidence>
<dbReference type="EMBL" id="LGUB01000064">
    <property type="protein sequence ID" value="KRH94516.1"/>
    <property type="molecule type" value="Genomic_DNA"/>
</dbReference>
<comment type="similarity">
    <text evidence="4 14">Belongs to the BRE1 family.</text>
</comment>
<dbReference type="InterPro" id="IPR017907">
    <property type="entry name" value="Znf_RING_CS"/>
</dbReference>
<dbReference type="GO" id="GO:0016874">
    <property type="term" value="F:ligase activity"/>
    <property type="evidence" value="ECO:0007669"/>
    <property type="project" value="UniProtKB-KW"/>
</dbReference>
<keyword evidence="10 14" id="KW-0156">Chromatin regulator</keyword>
<dbReference type="UniPathway" id="UPA00143"/>
<evidence type="ECO:0000256" key="2">
    <source>
        <dbReference type="ARBA" id="ARBA00004123"/>
    </source>
</evidence>
<organism evidence="17 18">
    <name type="scientific">Pseudoloma neurophilia</name>
    <dbReference type="NCBI Taxonomy" id="146866"/>
    <lineage>
        <taxon>Eukaryota</taxon>
        <taxon>Fungi</taxon>
        <taxon>Fungi incertae sedis</taxon>
        <taxon>Microsporidia</taxon>
        <taxon>Pseudoloma</taxon>
    </lineage>
</organism>
<keyword evidence="5 14" id="KW-0808">Transferase</keyword>
<dbReference type="Gene3D" id="3.30.40.10">
    <property type="entry name" value="Zinc/RING finger domain, C3HC4 (zinc finger)"/>
    <property type="match status" value="1"/>
</dbReference>
<evidence type="ECO:0000256" key="4">
    <source>
        <dbReference type="ARBA" id="ARBA00005555"/>
    </source>
</evidence>
<gene>
    <name evidence="17" type="ORF">M153_23500010744</name>
</gene>
<sequence>MNKRKKATLEVKRSRLLSHLSTIIESENIDSLQKKSIIHELEIYKQKNDMLFNQIEEMKNENNLFFVIIRHLLISSNTSDVQHSDPDTANLSSKNNSFLQLSVDETQSVFYRRIMDIITRFKTIKEKKNKKTTTNDPTAEDTILIKKLIHDFDNSSLYQLRENIEEKDEMIFSLQKDILELQSNIKELKNNQCKTTDIEKKDAPIEKKDLQPTNEDVIKNADKRQRAIETIVKSLDQARILELNGDLEKTKQKIAEYDLLKKENQTLTEKVSDCDKLSGNLQSQINLLIEENNKFLSVLKTQLSILENKKVSICNISIEKYKKEKENNLLLQSEINELLNILQKKNDSSLKTSNVETDQKSNDEILSHEMNQLKQSKKLLEFEKREVLAEKEKFVQERKKFMENESKLSQELILLKTDIQNKINSSNYHKKNFLKLNHDHKYVLKKIDSLKECESLLNTYKNDLNNEKNQNRALNDSLSNYKAVFSQVFSSDKNKTEEMADLCDDPLDLINSIEKYRKLLRCPTCDKNYKDSVILKCMHVLCKECIDNRMKMRSRKCPICAETFSQGDVRRIFL</sequence>
<dbReference type="CDD" id="cd16499">
    <property type="entry name" value="RING-HC_Bre1-like"/>
    <property type="match status" value="1"/>
</dbReference>
<evidence type="ECO:0000256" key="8">
    <source>
        <dbReference type="ARBA" id="ARBA00022786"/>
    </source>
</evidence>
<keyword evidence="18" id="KW-1185">Reference proteome</keyword>
<dbReference type="Proteomes" id="UP000051530">
    <property type="component" value="Unassembled WGS sequence"/>
</dbReference>
<dbReference type="GO" id="GO:0061630">
    <property type="term" value="F:ubiquitin protein ligase activity"/>
    <property type="evidence" value="ECO:0007669"/>
    <property type="project" value="UniProtKB-EC"/>
</dbReference>
<dbReference type="PANTHER" id="PTHR23163">
    <property type="entry name" value="RING FINGER PROTEIN-RELATED"/>
    <property type="match status" value="1"/>
</dbReference>
<keyword evidence="7 13" id="KW-0863">Zinc-finger</keyword>
<keyword evidence="11 14" id="KW-0175">Coiled coil</keyword>
<dbReference type="SUPFAM" id="SSF57850">
    <property type="entry name" value="RING/U-box"/>
    <property type="match status" value="1"/>
</dbReference>
<proteinExistence type="inferred from homology"/>
<evidence type="ECO:0000256" key="3">
    <source>
        <dbReference type="ARBA" id="ARBA00004906"/>
    </source>
</evidence>
<keyword evidence="8 14" id="KW-0833">Ubl conjugation pathway</keyword>
<protein>
    <recommendedName>
        <fullName evidence="14">E3 ubiquitin protein ligase</fullName>
        <ecNumber evidence="14">2.3.2.27</ecNumber>
    </recommendedName>
</protein>
<evidence type="ECO:0000259" key="16">
    <source>
        <dbReference type="PROSITE" id="PS50089"/>
    </source>
</evidence>
<dbReference type="InterPro" id="IPR013956">
    <property type="entry name" value="E3_ubiquit_lig_Bre1"/>
</dbReference>
<evidence type="ECO:0000256" key="7">
    <source>
        <dbReference type="ARBA" id="ARBA00022771"/>
    </source>
</evidence>
<dbReference type="PANTHER" id="PTHR23163:SF0">
    <property type="entry name" value="E3 UBIQUITIN-PROTEIN LIGASE BRE1"/>
    <property type="match status" value="1"/>
</dbReference>
<reference evidence="17 18" key="1">
    <citation type="submission" date="2015-07" db="EMBL/GenBank/DDBJ databases">
        <title>The genome of Pseudoloma neurophilia, a relevant intracellular parasite of the zebrafish.</title>
        <authorList>
            <person name="Ndikumana S."/>
            <person name="Pelin A."/>
            <person name="Sanders J."/>
            <person name="Corradi N."/>
        </authorList>
    </citation>
    <scope>NUCLEOTIDE SEQUENCE [LARGE SCALE GENOMIC DNA]</scope>
    <source>
        <strain evidence="17 18">MK1</strain>
    </source>
</reference>
<dbReference type="EC" id="2.3.2.27" evidence="14"/>
<evidence type="ECO:0000256" key="15">
    <source>
        <dbReference type="SAM" id="Coils"/>
    </source>
</evidence>
<evidence type="ECO:0000256" key="12">
    <source>
        <dbReference type="ARBA" id="ARBA00023242"/>
    </source>
</evidence>
<dbReference type="SMART" id="SM00184">
    <property type="entry name" value="RING"/>
    <property type="match status" value="1"/>
</dbReference>
<keyword evidence="9 14" id="KW-0862">Zinc</keyword>
<comment type="subcellular location">
    <subcellularLocation>
        <location evidence="2 14">Nucleus</location>
    </subcellularLocation>
</comment>
<name>A0A0R0M4R4_9MICR</name>
<dbReference type="OrthoDB" id="2192404at2759"/>
<comment type="pathway">
    <text evidence="3 14">Protein modification; protein ubiquitination.</text>
</comment>
<accession>A0A0R0M4R4</accession>
<dbReference type="VEuPathDB" id="MicrosporidiaDB:M153_23500010744"/>
<evidence type="ECO:0000256" key="11">
    <source>
        <dbReference type="ARBA" id="ARBA00023054"/>
    </source>
</evidence>
<keyword evidence="17" id="KW-0436">Ligase</keyword>